<evidence type="ECO:0000313" key="2">
    <source>
        <dbReference type="EMBL" id="TCN27824.1"/>
    </source>
</evidence>
<proteinExistence type="predicted"/>
<sequence>MDISIGLEHLLIVSLASFRLTRLIVFDKITEWIRSPFFDEVTEEGEFYLVPKEKGIRKWIGELLNCYWCTGIWSSALLFGLYVYFPIVGIPLAFILSIAAIAACIETVISKLMG</sequence>
<dbReference type="EMBL" id="SLVV01000001">
    <property type="protein sequence ID" value="TCN27824.1"/>
    <property type="molecule type" value="Genomic_DNA"/>
</dbReference>
<dbReference type="Pfam" id="PF07098">
    <property type="entry name" value="DUF1360"/>
    <property type="match status" value="1"/>
</dbReference>
<name>A0A4R2BPB7_9BACI</name>
<dbReference type="AlphaFoldDB" id="A0A4R2BPB7"/>
<comment type="caution">
    <text evidence="2">The sequence shown here is derived from an EMBL/GenBank/DDBJ whole genome shotgun (WGS) entry which is preliminary data.</text>
</comment>
<organism evidence="2 3">
    <name type="scientific">Mesobacillus foraminis</name>
    <dbReference type="NCBI Taxonomy" id="279826"/>
    <lineage>
        <taxon>Bacteria</taxon>
        <taxon>Bacillati</taxon>
        <taxon>Bacillota</taxon>
        <taxon>Bacilli</taxon>
        <taxon>Bacillales</taxon>
        <taxon>Bacillaceae</taxon>
        <taxon>Mesobacillus</taxon>
    </lineage>
</organism>
<keyword evidence="1" id="KW-0472">Membrane</keyword>
<protein>
    <submittedName>
        <fullName evidence="2">Uncharacterized protein DUF1360</fullName>
    </submittedName>
</protein>
<accession>A0A4R2BPB7</accession>
<keyword evidence="1" id="KW-1133">Transmembrane helix</keyword>
<evidence type="ECO:0000256" key="1">
    <source>
        <dbReference type="SAM" id="Phobius"/>
    </source>
</evidence>
<evidence type="ECO:0000313" key="3">
    <source>
        <dbReference type="Proteomes" id="UP000295689"/>
    </source>
</evidence>
<reference evidence="2 3" key="1">
    <citation type="journal article" date="2015" name="Stand. Genomic Sci.">
        <title>Genomic Encyclopedia of Bacterial and Archaeal Type Strains, Phase III: the genomes of soil and plant-associated and newly described type strains.</title>
        <authorList>
            <person name="Whitman W.B."/>
            <person name="Woyke T."/>
            <person name="Klenk H.P."/>
            <person name="Zhou Y."/>
            <person name="Lilburn T.G."/>
            <person name="Beck B.J."/>
            <person name="De Vos P."/>
            <person name="Vandamme P."/>
            <person name="Eisen J.A."/>
            <person name="Garrity G."/>
            <person name="Hugenholtz P."/>
            <person name="Kyrpides N.C."/>
        </authorList>
    </citation>
    <scope>NUCLEOTIDE SEQUENCE [LARGE SCALE GENOMIC DNA]</scope>
    <source>
        <strain evidence="2 3">CV53</strain>
    </source>
</reference>
<dbReference type="InterPro" id="IPR010773">
    <property type="entry name" value="Mycophage_PG1_Gp7"/>
</dbReference>
<gene>
    <name evidence="2" type="ORF">EV146_101152</name>
</gene>
<dbReference type="Proteomes" id="UP000295689">
    <property type="component" value="Unassembled WGS sequence"/>
</dbReference>
<keyword evidence="3" id="KW-1185">Reference proteome</keyword>
<feature type="transmembrane region" description="Helical" evidence="1">
    <location>
        <begin position="90"/>
        <end position="109"/>
    </location>
</feature>
<keyword evidence="1" id="KW-0812">Transmembrane</keyword>
<dbReference type="RefSeq" id="WP_132000812.1">
    <property type="nucleotide sequence ID" value="NZ_JABUHM010000006.1"/>
</dbReference>
<feature type="transmembrane region" description="Helical" evidence="1">
    <location>
        <begin position="64"/>
        <end position="84"/>
    </location>
</feature>